<comment type="caution">
    <text evidence="2">The sequence shown here is derived from an EMBL/GenBank/DDBJ whole genome shotgun (WGS) entry which is preliminary data.</text>
</comment>
<keyword evidence="1" id="KW-1133">Transmembrane helix</keyword>
<proteinExistence type="predicted"/>
<feature type="transmembrane region" description="Helical" evidence="1">
    <location>
        <begin position="50"/>
        <end position="68"/>
    </location>
</feature>
<sequence length="133" mass="15554">MEVKINKEIREYTESLFFGLSMRQCVFSVLACIIAVLIYFLFIDKLGMEITSWLCMIGAAPFAALGFIKYQGMNAEQIVITAWRSFLLSNTQLVSRPINLYYDCMKSWLLEKQKEEIKNNDKKSFKNKKTKQR</sequence>
<dbReference type="Proteomes" id="UP000490821">
    <property type="component" value="Unassembled WGS sequence"/>
</dbReference>
<dbReference type="AlphaFoldDB" id="A0A829ZCL7"/>
<accession>A0A829ZCL7</accession>
<evidence type="ECO:0000313" key="3">
    <source>
        <dbReference type="Proteomes" id="UP000490821"/>
    </source>
</evidence>
<organism evidence="2 3">
    <name type="scientific">Thomasclavelia cocleata</name>
    <dbReference type="NCBI Taxonomy" id="69824"/>
    <lineage>
        <taxon>Bacteria</taxon>
        <taxon>Bacillati</taxon>
        <taxon>Bacillota</taxon>
        <taxon>Erysipelotrichia</taxon>
        <taxon>Erysipelotrichales</taxon>
        <taxon>Coprobacillaceae</taxon>
        <taxon>Thomasclavelia</taxon>
    </lineage>
</organism>
<keyword evidence="1" id="KW-0812">Transmembrane</keyword>
<reference evidence="2 3" key="1">
    <citation type="journal article" date="2020" name="Microbiome">
        <title>Single-cell genomics of uncultured bacteria reveals dietary fiber responders in the mouse gut microbiota.</title>
        <authorList>
            <person name="Chijiiwa R."/>
            <person name="Hosokawa M."/>
            <person name="Kogawa M."/>
            <person name="Nishikawa Y."/>
            <person name="Ide K."/>
            <person name="Sakanashi C."/>
            <person name="Takahashi K."/>
            <person name="Takeyama H."/>
        </authorList>
    </citation>
    <scope>NUCLEOTIDE SEQUENCE [LARGE SCALE GENOMIC DNA]</scope>
    <source>
        <strain evidence="2">IMSAGC_017</strain>
    </source>
</reference>
<dbReference type="Pfam" id="PF12666">
    <property type="entry name" value="PrgI"/>
    <property type="match status" value="1"/>
</dbReference>
<dbReference type="InterPro" id="IPR024414">
    <property type="entry name" value="Uncharacterised_PrgI"/>
</dbReference>
<evidence type="ECO:0000256" key="1">
    <source>
        <dbReference type="SAM" id="Phobius"/>
    </source>
</evidence>
<evidence type="ECO:0008006" key="4">
    <source>
        <dbReference type="Google" id="ProtNLM"/>
    </source>
</evidence>
<dbReference type="EMBL" id="BLMI01000080">
    <property type="protein sequence ID" value="GFI40724.1"/>
    <property type="molecule type" value="Genomic_DNA"/>
</dbReference>
<feature type="transmembrane region" description="Helical" evidence="1">
    <location>
        <begin position="25"/>
        <end position="44"/>
    </location>
</feature>
<evidence type="ECO:0000313" key="2">
    <source>
        <dbReference type="EMBL" id="GFI40724.1"/>
    </source>
</evidence>
<dbReference type="RefSeq" id="WP_172472174.1">
    <property type="nucleotide sequence ID" value="NZ_BLMI01000080.1"/>
</dbReference>
<gene>
    <name evidence="2" type="ORF">IMSAGC017_00759</name>
</gene>
<protein>
    <recommendedName>
        <fullName evidence="4">PrgI family protein</fullName>
    </recommendedName>
</protein>
<name>A0A829ZCL7_9FIRM</name>
<keyword evidence="1" id="KW-0472">Membrane</keyword>